<dbReference type="OrthoDB" id="2972467at2"/>
<name>A0A443Z0C5_9SPHI</name>
<evidence type="ECO:0000256" key="1">
    <source>
        <dbReference type="SAM" id="SignalP"/>
    </source>
</evidence>
<dbReference type="InterPro" id="IPR022385">
    <property type="entry name" value="Rhs_assc_core"/>
</dbReference>
<keyword evidence="3" id="KW-1185">Reference proteome</keyword>
<gene>
    <name evidence="2" type="ORF">DPV69_00945</name>
</gene>
<reference evidence="2 3" key="1">
    <citation type="submission" date="2018-06" db="EMBL/GenBank/DDBJ databases">
        <title>Pedobacter endophyticus sp. nov., an endophytic bacterium isolated from a leaf of Triticum aestivum.</title>
        <authorList>
            <person name="Zhang L."/>
        </authorList>
    </citation>
    <scope>NUCLEOTIDE SEQUENCE [LARGE SCALE GENOMIC DNA]</scope>
    <source>
        <strain evidence="2 3">CM134L-2</strain>
    </source>
</reference>
<protein>
    <submittedName>
        <fullName evidence="2">RHS repeat-associated core domain-containing protein</fullName>
    </submittedName>
</protein>
<dbReference type="Gene3D" id="2.180.10.10">
    <property type="entry name" value="RHS repeat-associated core"/>
    <property type="match status" value="1"/>
</dbReference>
<dbReference type="PANTHER" id="PTHR32305">
    <property type="match status" value="1"/>
</dbReference>
<sequence>MKKTFLVIWIFLCQLTLTLRAQNIQQTAPVVLPQSPSTSYVVGSGENRIITSAASITLLPGTHFVQGSQVLLKIQSQPVPPAPSNPNSNSTMNWIASKTYDLDGNVIAENKNFFDDAGTTIQNQTKNISKGHVLAREALIDVQDRQVGKTLVAPINNSAFSYKSNFVTINGANHYSYQHFDLLKTNQPDPVGNVSEGTLGWYYSDNNSLETHVASTAYPYSRTTFNEDGSNTVKAAAGVGDEMRMGRGREYFSNQVAVTNELDFYTSIRDHFFPSSIVGERQLLSGKALMNVLTDANQNSTIKVTDLSGNPLMMARPDINGLLTLQHQTILNAVKKEYLAGVTLASMIMGGENPNQGGIGGGPLSFAINSKYNVKVYHNNIEIYNGIGNDFEFSGPISFGASFEIKSDYPFSISHSDGCDSCPAKIAESNASSIRYFNLLQSTAVNITGNYELFNMATETAVTVGTLPAGYYKLVALQGDVTLSYSTKVSDISYVFYNQLGQNLASIAPEGVNALITNGINSYASLNDVPFVNSNTYDLQGRLIAAKNVDAGLTEFIYRKDGAIRFTQNVEQRKTGRFSYVNYDRWGRTVEAGEYLPGDISFVAAKTNSVLLESVAEDGGLATGTKQYVTRNHYDLPNQSHGLNNYIQDEAFVKGNISWTENSNSKTWYNYDEQGRVVWTIKNIVGLGVKTVDYTYNSGGIIEKVDYQKSNANERFIHYYEYNSDLALSSVYTSKDDIVKKKQASYDYYVHGPLKRMEIGNDLQGIDYVYASNGMLKAINHPQQSFDPGKDGIANNFAPDVFGMTLEYFNGDYYRSNTGITSIATNTSKSWYNGNISGQVWRSKKPDAVTAVAGSGINGAVMSTYEYDDRKQFNNNKFGTPDFLNNTFSETLNVNKEHGLIYDANGNIKALSRNNAQGTQQNLNYNYQPNTNKLNSVDNYATYSYNDLGQMIVQERQSGQKFYLQYEPSGKVSAIYADADLTQLKVSFAYDENGLRLRKTDHLQNVTTYYVYDANGAVMSIYDNNGTPLQQKEVPFYSTSRLGTFFRINDKYQYELKDHLGNVRAVIGEDKNVDGSANVLYYSDYYPFGSRMSLANSNYRFGYQGQYAEVDPETGWNNFDLRMYDPAIGRWMSVDPYNEFWSSYVGMGNNPISTTDPDGGCTKCPPPGENAYVYDKKTNTFSGSLLEVTIVRDSYAMGPYTYAFSGYNHAEAGAGLARAGFNLDKQYYGANGNLNIIYAKAYAKEGQGTFDYGASTGVIHADLEGRLGREEANVKMSNKVDLLAADINIEGALYNSDGQYKAGIGGHAGAYVAKAESKIVITIFGARIEYEYGGSAASAHIGGKSFFEANRKTGAATLEMEFDIGLGLGVKQGIKIQALPWK</sequence>
<evidence type="ECO:0000313" key="3">
    <source>
        <dbReference type="Proteomes" id="UP000284120"/>
    </source>
</evidence>
<dbReference type="EMBL" id="SAYW01000001">
    <property type="protein sequence ID" value="RWU09945.1"/>
    <property type="molecule type" value="Genomic_DNA"/>
</dbReference>
<evidence type="ECO:0000313" key="2">
    <source>
        <dbReference type="EMBL" id="RWU09945.1"/>
    </source>
</evidence>
<keyword evidence="1" id="KW-0732">Signal</keyword>
<dbReference type="Proteomes" id="UP000284120">
    <property type="component" value="Unassembled WGS sequence"/>
</dbReference>
<proteinExistence type="predicted"/>
<organism evidence="2 3">
    <name type="scientific">Pedobacter chitinilyticus</name>
    <dbReference type="NCBI Taxonomy" id="2233776"/>
    <lineage>
        <taxon>Bacteria</taxon>
        <taxon>Pseudomonadati</taxon>
        <taxon>Bacteroidota</taxon>
        <taxon>Sphingobacteriia</taxon>
        <taxon>Sphingobacteriales</taxon>
        <taxon>Sphingobacteriaceae</taxon>
        <taxon>Pedobacter</taxon>
    </lineage>
</organism>
<comment type="caution">
    <text evidence="2">The sequence shown here is derived from an EMBL/GenBank/DDBJ whole genome shotgun (WGS) entry which is preliminary data.</text>
</comment>
<dbReference type="NCBIfam" id="TIGR03696">
    <property type="entry name" value="Rhs_assc_core"/>
    <property type="match status" value="1"/>
</dbReference>
<feature type="chain" id="PRO_5019538056" evidence="1">
    <location>
        <begin position="22"/>
        <end position="1382"/>
    </location>
</feature>
<dbReference type="RefSeq" id="WP_113645442.1">
    <property type="nucleotide sequence ID" value="NZ_QMHN01000001.1"/>
</dbReference>
<feature type="signal peptide" evidence="1">
    <location>
        <begin position="1"/>
        <end position="21"/>
    </location>
</feature>
<dbReference type="InterPro" id="IPR050708">
    <property type="entry name" value="T6SS_VgrG/RHS"/>
</dbReference>
<dbReference type="PANTHER" id="PTHR32305:SF15">
    <property type="entry name" value="PROTEIN RHSA-RELATED"/>
    <property type="match status" value="1"/>
</dbReference>
<accession>A0A443Z0C5</accession>